<keyword evidence="2" id="KW-1185">Reference proteome</keyword>
<protein>
    <recommendedName>
        <fullName evidence="3">Microcin J25-processing protein McjB C-terminal domain-containing protein</fullName>
    </recommendedName>
</protein>
<accession>A0ABS5PXE9</accession>
<dbReference type="Proteomes" id="UP001196601">
    <property type="component" value="Unassembled WGS sequence"/>
</dbReference>
<name>A0ABS5PXE9_9PSED</name>
<dbReference type="EMBL" id="JADPMV010000001">
    <property type="protein sequence ID" value="MBS7660539.1"/>
    <property type="molecule type" value="Genomic_DNA"/>
</dbReference>
<comment type="caution">
    <text evidence="1">The sequence shown here is derived from an EMBL/GenBank/DDBJ whole genome shotgun (WGS) entry which is preliminary data.</text>
</comment>
<organism evidence="1 2">
    <name type="scientific">Pseudomonas lalucatii</name>
    <dbReference type="NCBI Taxonomy" id="1424203"/>
    <lineage>
        <taxon>Bacteria</taxon>
        <taxon>Pseudomonadati</taxon>
        <taxon>Pseudomonadota</taxon>
        <taxon>Gammaproteobacteria</taxon>
        <taxon>Pseudomonadales</taxon>
        <taxon>Pseudomonadaceae</taxon>
        <taxon>Pseudomonas</taxon>
    </lineage>
</organism>
<evidence type="ECO:0000313" key="2">
    <source>
        <dbReference type="Proteomes" id="UP001196601"/>
    </source>
</evidence>
<evidence type="ECO:0000313" key="1">
    <source>
        <dbReference type="EMBL" id="MBS7660539.1"/>
    </source>
</evidence>
<evidence type="ECO:0008006" key="3">
    <source>
        <dbReference type="Google" id="ProtNLM"/>
    </source>
</evidence>
<sequence>MKMDRERLELAAIACRRGLMGLSGDKGSVFHGFPRAACGPASEILGRLLKEELGYDGVYVCGKDHPYLGQEQSHAWFEVGEFLVDITHDQFEGTSLCGWVFERGNEWHTLFNERDPRPGFCMPSNWPCYPHDGYQAVLVEFKKGSQ</sequence>
<proteinExistence type="predicted"/>
<gene>
    <name evidence="1" type="ORF">I0D00_01055</name>
</gene>
<reference evidence="1 2" key="1">
    <citation type="journal article" date="2021" name="Syst. Appl. Microbiol.">
        <title>Pseudomonas lalucatii sp. nov. isolated from Vallgornera, a karstic cave in Mallorca, Western Mediterranean.</title>
        <authorList>
            <person name="Busquets A."/>
            <person name="Mulet M."/>
            <person name="Gomila M."/>
            <person name="Garcia-Valdes E."/>
        </authorList>
    </citation>
    <scope>NUCLEOTIDE SEQUENCE [LARGE SCALE GENOMIC DNA]</scope>
    <source>
        <strain evidence="1 2">R1b54</strain>
    </source>
</reference>
<dbReference type="RefSeq" id="WP_213637913.1">
    <property type="nucleotide sequence ID" value="NZ_JADPMV010000001.1"/>
</dbReference>